<dbReference type="EMBL" id="OZ037953">
    <property type="protein sequence ID" value="CAL1698463.1"/>
    <property type="molecule type" value="Genomic_DNA"/>
</dbReference>
<evidence type="ECO:0000313" key="3">
    <source>
        <dbReference type="Proteomes" id="UP001497453"/>
    </source>
</evidence>
<name>A0ABP1CRZ4_9APHY</name>
<feature type="region of interest" description="Disordered" evidence="1">
    <location>
        <begin position="77"/>
        <end position="114"/>
    </location>
</feature>
<evidence type="ECO:0000256" key="1">
    <source>
        <dbReference type="SAM" id="MobiDB-lite"/>
    </source>
</evidence>
<dbReference type="Proteomes" id="UP001497453">
    <property type="component" value="Chromosome 10"/>
</dbReference>
<organism evidence="2 3">
    <name type="scientific">Somion occarium</name>
    <dbReference type="NCBI Taxonomy" id="3059160"/>
    <lineage>
        <taxon>Eukaryota</taxon>
        <taxon>Fungi</taxon>
        <taxon>Dikarya</taxon>
        <taxon>Basidiomycota</taxon>
        <taxon>Agaricomycotina</taxon>
        <taxon>Agaricomycetes</taxon>
        <taxon>Polyporales</taxon>
        <taxon>Cerrenaceae</taxon>
        <taxon>Somion</taxon>
    </lineage>
</organism>
<reference evidence="3" key="1">
    <citation type="submission" date="2024-04" db="EMBL/GenBank/DDBJ databases">
        <authorList>
            <person name="Shaw F."/>
            <person name="Minotto A."/>
        </authorList>
    </citation>
    <scope>NUCLEOTIDE SEQUENCE [LARGE SCALE GENOMIC DNA]</scope>
</reference>
<gene>
    <name evidence="2" type="ORF">GFSPODELE1_LOCUS2166</name>
</gene>
<keyword evidence="3" id="KW-1185">Reference proteome</keyword>
<proteinExistence type="predicted"/>
<accession>A0ABP1CRZ4</accession>
<protein>
    <submittedName>
        <fullName evidence="2">Uncharacterized protein</fullName>
    </submittedName>
</protein>
<sequence length="165" mass="18593">MYRSTFLSTIVPSIHAFQPVGETTSDRMREPSDSGISTTIVITVSTPTFNIPLCYLTHLKARVRSLWRRLDRPNDRHCINEPNDNYPQPNLVLPKRDLPTTRHPSPRRAKASKAALSRTLVNGTSDLNSLALHVLILCLGYDATVASRHVNNSQIFSPRHQHSPY</sequence>
<evidence type="ECO:0000313" key="2">
    <source>
        <dbReference type="EMBL" id="CAL1698463.1"/>
    </source>
</evidence>